<dbReference type="GO" id="GO:0000775">
    <property type="term" value="C:chromosome, centromeric region"/>
    <property type="evidence" value="ECO:0007669"/>
    <property type="project" value="UniProtKB-SubCell"/>
</dbReference>
<keyword evidence="5 8" id="KW-0175">Coiled coil</keyword>
<evidence type="ECO:0000256" key="2">
    <source>
        <dbReference type="ARBA" id="ARBA00004584"/>
    </source>
</evidence>
<dbReference type="EMBL" id="MCFA01000147">
    <property type="protein sequence ID" value="ORY03410.1"/>
    <property type="molecule type" value="Genomic_DNA"/>
</dbReference>
<keyword evidence="10" id="KW-1185">Reference proteome</keyword>
<dbReference type="PANTHER" id="PTHR14401">
    <property type="entry name" value="CENTROMERE PROTEIN K"/>
    <property type="match status" value="1"/>
</dbReference>
<keyword evidence="4" id="KW-0158">Chromosome</keyword>
<dbReference type="InterPro" id="IPR020993">
    <property type="entry name" value="Centromere_CenpK"/>
</dbReference>
<dbReference type="OrthoDB" id="9445768at2759"/>
<feature type="coiled-coil region" evidence="8">
    <location>
        <begin position="7"/>
        <end position="57"/>
    </location>
</feature>
<name>A0A1Y1YZD4_9PLEO</name>
<evidence type="ECO:0000256" key="7">
    <source>
        <dbReference type="ARBA" id="ARBA00023328"/>
    </source>
</evidence>
<dbReference type="AlphaFoldDB" id="A0A1Y1YZD4"/>
<comment type="subcellular location">
    <subcellularLocation>
        <location evidence="2">Chromosome</location>
        <location evidence="2">Centromere</location>
    </subcellularLocation>
    <subcellularLocation>
        <location evidence="1">Nucleus</location>
    </subcellularLocation>
</comment>
<evidence type="ECO:0008006" key="11">
    <source>
        <dbReference type="Google" id="ProtNLM"/>
    </source>
</evidence>
<keyword evidence="7" id="KW-0137">Centromere</keyword>
<evidence type="ECO:0000256" key="4">
    <source>
        <dbReference type="ARBA" id="ARBA00022454"/>
    </source>
</evidence>
<dbReference type="PANTHER" id="PTHR14401:SF6">
    <property type="entry name" value="CENTROMERE PROTEIN K"/>
    <property type="match status" value="1"/>
</dbReference>
<comment type="similarity">
    <text evidence="3">Belongs to the CENP-K/MCM22 family.</text>
</comment>
<evidence type="ECO:0000256" key="3">
    <source>
        <dbReference type="ARBA" id="ARBA00005795"/>
    </source>
</evidence>
<evidence type="ECO:0000256" key="5">
    <source>
        <dbReference type="ARBA" id="ARBA00023054"/>
    </source>
</evidence>
<evidence type="ECO:0000313" key="10">
    <source>
        <dbReference type="Proteomes" id="UP000193144"/>
    </source>
</evidence>
<dbReference type="GO" id="GO:0000070">
    <property type="term" value="P:mitotic sister chromatid segregation"/>
    <property type="evidence" value="ECO:0007669"/>
    <property type="project" value="TreeGrafter"/>
</dbReference>
<keyword evidence="6" id="KW-0539">Nucleus</keyword>
<dbReference type="GO" id="GO:0051382">
    <property type="term" value="P:kinetochore assembly"/>
    <property type="evidence" value="ECO:0007669"/>
    <property type="project" value="InterPro"/>
</dbReference>
<evidence type="ECO:0000256" key="1">
    <source>
        <dbReference type="ARBA" id="ARBA00004123"/>
    </source>
</evidence>
<proteinExistence type="inferred from homology"/>
<comment type="caution">
    <text evidence="9">The sequence shown here is derived from an EMBL/GenBank/DDBJ whole genome shotgun (WGS) entry which is preliminary data.</text>
</comment>
<protein>
    <recommendedName>
        <fullName evidence="11">Centromere protein Cenp-K</fullName>
    </recommendedName>
</protein>
<sequence>MDELSNIRKYAAEARELQDELMDFDASTTETRLDQTLRELQSRVREQQVALDELRASSSTDIYQAASASQDPRERLKQLLLVKEAYTRLTPNAPLLPGKGSVLPALLAARTLQQNVTGTKEAIASTQEQITQTESLLAREEANLHDANLITAAMEDRIARLRAQHTDRTQKAPAQLAQDLIEAKRDQRQAYEEMSKRLTVAFQDFTEHLAPMLAAEELGGPVVGEMPDVVDDNLAAGFTHKGKAKSTKKPVSESKRQRTIDQIWGDKAVVDDDHLTEAGAAEYDMRKLVEGLVATLLGPGGGKAYFELERESAASRFLVRAKVAQFDPKDAKKLRLIDFGRELDD</sequence>
<reference evidence="9 10" key="1">
    <citation type="submission" date="2016-07" db="EMBL/GenBank/DDBJ databases">
        <title>Pervasive Adenine N6-methylation of Active Genes in Fungi.</title>
        <authorList>
            <consortium name="DOE Joint Genome Institute"/>
            <person name="Mondo S.J."/>
            <person name="Dannebaum R.O."/>
            <person name="Kuo R.C."/>
            <person name="Labutti K."/>
            <person name="Haridas S."/>
            <person name="Kuo A."/>
            <person name="Salamov A."/>
            <person name="Ahrendt S.R."/>
            <person name="Lipzen A."/>
            <person name="Sullivan W."/>
            <person name="Andreopoulos W.B."/>
            <person name="Clum A."/>
            <person name="Lindquist E."/>
            <person name="Daum C."/>
            <person name="Ramamoorthy G.K."/>
            <person name="Gryganskyi A."/>
            <person name="Culley D."/>
            <person name="Magnuson J.K."/>
            <person name="James T.Y."/>
            <person name="O'Malley M.A."/>
            <person name="Stajich J.E."/>
            <person name="Spatafora J.W."/>
            <person name="Visel A."/>
            <person name="Grigoriev I.V."/>
        </authorList>
    </citation>
    <scope>NUCLEOTIDE SEQUENCE [LARGE SCALE GENOMIC DNA]</scope>
    <source>
        <strain evidence="9 10">CBS 115471</strain>
    </source>
</reference>
<gene>
    <name evidence="9" type="ORF">BCR34DRAFT_492444</name>
</gene>
<dbReference type="GO" id="GO:0005634">
    <property type="term" value="C:nucleus"/>
    <property type="evidence" value="ECO:0007669"/>
    <property type="project" value="UniProtKB-SubCell"/>
</dbReference>
<evidence type="ECO:0000256" key="8">
    <source>
        <dbReference type="SAM" id="Coils"/>
    </source>
</evidence>
<evidence type="ECO:0000313" key="9">
    <source>
        <dbReference type="EMBL" id="ORY03410.1"/>
    </source>
</evidence>
<accession>A0A1Y1YZD4</accession>
<dbReference type="Proteomes" id="UP000193144">
    <property type="component" value="Unassembled WGS sequence"/>
</dbReference>
<organism evidence="9 10">
    <name type="scientific">Clohesyomyces aquaticus</name>
    <dbReference type="NCBI Taxonomy" id="1231657"/>
    <lineage>
        <taxon>Eukaryota</taxon>
        <taxon>Fungi</taxon>
        <taxon>Dikarya</taxon>
        <taxon>Ascomycota</taxon>
        <taxon>Pezizomycotina</taxon>
        <taxon>Dothideomycetes</taxon>
        <taxon>Pleosporomycetidae</taxon>
        <taxon>Pleosporales</taxon>
        <taxon>Lindgomycetaceae</taxon>
        <taxon>Clohesyomyces</taxon>
    </lineage>
</organism>
<evidence type="ECO:0000256" key="6">
    <source>
        <dbReference type="ARBA" id="ARBA00023242"/>
    </source>
</evidence>